<evidence type="ECO:0000313" key="2">
    <source>
        <dbReference type="EMBL" id="MDO6964989.1"/>
    </source>
</evidence>
<evidence type="ECO:0000256" key="1">
    <source>
        <dbReference type="SAM" id="Phobius"/>
    </source>
</evidence>
<reference evidence="2" key="2">
    <citation type="submission" date="2023-07" db="EMBL/GenBank/DDBJ databases">
        <authorList>
            <person name="Shen H."/>
        </authorList>
    </citation>
    <scope>NUCLEOTIDE SEQUENCE</scope>
    <source>
        <strain evidence="2">TNR-22</strain>
    </source>
</reference>
<comment type="caution">
    <text evidence="2">The sequence shown here is derived from an EMBL/GenBank/DDBJ whole genome shotgun (WGS) entry which is preliminary data.</text>
</comment>
<feature type="transmembrane region" description="Helical" evidence="1">
    <location>
        <begin position="22"/>
        <end position="41"/>
    </location>
</feature>
<keyword evidence="1" id="KW-1133">Transmembrane helix</keyword>
<keyword evidence="3" id="KW-1185">Reference proteome</keyword>
<keyword evidence="1" id="KW-0472">Membrane</keyword>
<dbReference type="RefSeq" id="WP_304376906.1">
    <property type="nucleotide sequence ID" value="NZ_JAUOZU010000008.1"/>
</dbReference>
<keyword evidence="1" id="KW-0812">Transmembrane</keyword>
<proteinExistence type="predicted"/>
<organism evidence="2 3">
    <name type="scientific">Rhizobium alvei</name>
    <dbReference type="NCBI Taxonomy" id="1132659"/>
    <lineage>
        <taxon>Bacteria</taxon>
        <taxon>Pseudomonadati</taxon>
        <taxon>Pseudomonadota</taxon>
        <taxon>Alphaproteobacteria</taxon>
        <taxon>Hyphomicrobiales</taxon>
        <taxon>Rhizobiaceae</taxon>
        <taxon>Rhizobium/Agrobacterium group</taxon>
        <taxon>Rhizobium</taxon>
    </lineage>
</organism>
<sequence>MPEDFDPEKFTKDDQKEFSSETAIFIALSVSFICFFVVPFVSSKELFPWIEFLNKYQTLIGGVLAIFAAILTIGQMRKSDEVNQKRHDQLIELSLRGEHLQVARAINPSLPRFSSSLRELKNIYLKMENNFEGIEGIIYSYCEEISDPLFEMIYIFESESFKMGKIHLYGETLFLIDLVERGSRQILDLMGFNKENSYNIDDMDKRNAYIIYPVLQILINNLSNLVDDLNDIEKEFNLKRFRRKQYVFKPIE</sequence>
<accession>A0ABT8YNX2</accession>
<feature type="transmembrane region" description="Helical" evidence="1">
    <location>
        <begin position="56"/>
        <end position="76"/>
    </location>
</feature>
<gene>
    <name evidence="2" type="ORF">Q4481_13555</name>
</gene>
<name>A0ABT8YNX2_9HYPH</name>
<reference evidence="2" key="1">
    <citation type="journal article" date="2015" name="Int. J. Syst. Evol. Microbiol.">
        <title>Rhizobium alvei sp. nov., isolated from a freshwater river.</title>
        <authorList>
            <person name="Sheu S.Y."/>
            <person name="Huang H.W."/>
            <person name="Young C.C."/>
            <person name="Chen W.M."/>
        </authorList>
    </citation>
    <scope>NUCLEOTIDE SEQUENCE</scope>
    <source>
        <strain evidence="2">TNR-22</strain>
    </source>
</reference>
<dbReference type="EMBL" id="JAUOZU010000008">
    <property type="protein sequence ID" value="MDO6964989.1"/>
    <property type="molecule type" value="Genomic_DNA"/>
</dbReference>
<protein>
    <submittedName>
        <fullName evidence="2">Uncharacterized protein</fullName>
    </submittedName>
</protein>
<dbReference type="Proteomes" id="UP001174932">
    <property type="component" value="Unassembled WGS sequence"/>
</dbReference>
<evidence type="ECO:0000313" key="3">
    <source>
        <dbReference type="Proteomes" id="UP001174932"/>
    </source>
</evidence>